<dbReference type="OrthoDB" id="3478924at2"/>
<dbReference type="RefSeq" id="WP_159795369.1">
    <property type="nucleotide sequence ID" value="NZ_WTYM01000044.1"/>
</dbReference>
<dbReference type="Proteomes" id="UP000433652">
    <property type="component" value="Unassembled WGS sequence"/>
</dbReference>
<feature type="domain" description="Nitrile hydratase beta subunit" evidence="6">
    <location>
        <begin position="121"/>
        <end position="217"/>
    </location>
</feature>
<keyword evidence="9" id="KW-1185">Reference proteome</keyword>
<dbReference type="GO" id="GO:0046914">
    <property type="term" value="F:transition metal ion binding"/>
    <property type="evidence" value="ECO:0007669"/>
    <property type="project" value="InterPro"/>
</dbReference>
<sequence length="223" mass="25341">MDGIHDMGGITTFGPVIPEPGYHPFHHNWQRRAFALNLLATPFLGPVDRCRHARERIEPPRYLNQSYFESWMTMVAMLSQELGFATAEEIVTGKSKFKPGLPFPAPDAEAIAAFLKGGDPAIRDVDITPAFKPDDEVRARNMEVKGHTRLPRYVRGKRGTVVAYRGCHVFPDTHAHDRGENPHPLYGVRFEARELWGDNVTRRDCVYIDLWESYLEPRAEGEA</sequence>
<dbReference type="EC" id="4.2.1.84" evidence="5"/>
<evidence type="ECO:0000256" key="1">
    <source>
        <dbReference type="ARBA" id="ARBA00004042"/>
    </source>
</evidence>
<dbReference type="Gene3D" id="2.30.30.50">
    <property type="match status" value="1"/>
</dbReference>
<proteinExistence type="inferred from homology"/>
<evidence type="ECO:0000259" key="6">
    <source>
        <dbReference type="Pfam" id="PF02211"/>
    </source>
</evidence>
<reference evidence="8 9" key="1">
    <citation type="submission" date="2019-12" db="EMBL/GenBank/DDBJ databases">
        <title>Genomic-based taxomic classification of the family Erythrobacteraceae.</title>
        <authorList>
            <person name="Xu L."/>
        </authorList>
    </citation>
    <scope>NUCLEOTIDE SEQUENCE [LARGE SCALE GENOMIC DNA]</scope>
    <source>
        <strain evidence="8 9">MCCC 1K01500</strain>
    </source>
</reference>
<dbReference type="EMBL" id="WTYM01000044">
    <property type="protein sequence ID" value="MXO60123.1"/>
    <property type="molecule type" value="Genomic_DNA"/>
</dbReference>
<feature type="domain" description="Nitrile hydratase beta subunit-like N-terminal" evidence="7">
    <location>
        <begin position="1"/>
        <end position="98"/>
    </location>
</feature>
<comment type="similarity">
    <text evidence="2 5">Belongs to the nitrile hydratase subunit beta family.</text>
</comment>
<dbReference type="NCBIfam" id="TIGR03888">
    <property type="entry name" value="nitrile_beta"/>
    <property type="match status" value="1"/>
</dbReference>
<dbReference type="GO" id="GO:0018822">
    <property type="term" value="F:nitrile hydratase activity"/>
    <property type="evidence" value="ECO:0007669"/>
    <property type="project" value="UniProtKB-EC"/>
</dbReference>
<comment type="function">
    <text evidence="1 5">NHase catalyzes the hydration of various nitrile compounds to the corresponding amides.</text>
</comment>
<dbReference type="Pfam" id="PF21006">
    <property type="entry name" value="NHase_beta_N"/>
    <property type="match status" value="1"/>
</dbReference>
<evidence type="ECO:0000313" key="9">
    <source>
        <dbReference type="Proteomes" id="UP000433652"/>
    </source>
</evidence>
<dbReference type="AlphaFoldDB" id="A0A6I4SWA4"/>
<gene>
    <name evidence="8" type="primary">nthB</name>
    <name evidence="8" type="ORF">GRI89_11295</name>
</gene>
<evidence type="ECO:0000256" key="2">
    <source>
        <dbReference type="ARBA" id="ARBA00009098"/>
    </source>
</evidence>
<dbReference type="InterPro" id="IPR008990">
    <property type="entry name" value="Elect_transpt_acc-like_dom_sf"/>
</dbReference>
<evidence type="ECO:0000259" key="7">
    <source>
        <dbReference type="Pfam" id="PF21006"/>
    </source>
</evidence>
<dbReference type="InterPro" id="IPR042262">
    <property type="entry name" value="CN_hydtase_beta_C"/>
</dbReference>
<dbReference type="Pfam" id="PF02211">
    <property type="entry name" value="NHase_beta_C"/>
    <property type="match status" value="1"/>
</dbReference>
<evidence type="ECO:0000256" key="5">
    <source>
        <dbReference type="PIRNR" id="PIRNR001427"/>
    </source>
</evidence>
<evidence type="ECO:0000256" key="3">
    <source>
        <dbReference type="ARBA" id="ARBA00023239"/>
    </source>
</evidence>
<comment type="catalytic activity">
    <reaction evidence="4 5">
        <text>an aliphatic primary amide = an aliphatic nitrile + H2O</text>
        <dbReference type="Rhea" id="RHEA:12673"/>
        <dbReference type="ChEBI" id="CHEBI:15377"/>
        <dbReference type="ChEBI" id="CHEBI:65285"/>
        <dbReference type="ChEBI" id="CHEBI:80291"/>
        <dbReference type="EC" id="4.2.1.84"/>
    </reaction>
</comment>
<dbReference type="InterPro" id="IPR003168">
    <property type="entry name" value="Nitrile_hydratase_bsu"/>
</dbReference>
<protein>
    <recommendedName>
        <fullName evidence="5">Nitrile hydratase subunit beta</fullName>
        <shortName evidence="5">NHase</shortName>
        <ecNumber evidence="5">4.2.1.84</ecNumber>
    </recommendedName>
</protein>
<name>A0A6I4SWA4_9SPHN</name>
<dbReference type="InterPro" id="IPR024690">
    <property type="entry name" value="CN_hydtase_beta_dom_C"/>
</dbReference>
<keyword evidence="3 5" id="KW-0456">Lyase</keyword>
<evidence type="ECO:0000313" key="8">
    <source>
        <dbReference type="EMBL" id="MXO60123.1"/>
    </source>
</evidence>
<accession>A0A6I4SWA4</accession>
<dbReference type="SUPFAM" id="SSF50090">
    <property type="entry name" value="Electron transport accessory proteins"/>
    <property type="match status" value="1"/>
</dbReference>
<organism evidence="8 9">
    <name type="scientific">Croceibacterium salegens</name>
    <dbReference type="NCBI Taxonomy" id="1737568"/>
    <lineage>
        <taxon>Bacteria</taxon>
        <taxon>Pseudomonadati</taxon>
        <taxon>Pseudomonadota</taxon>
        <taxon>Alphaproteobacteria</taxon>
        <taxon>Sphingomonadales</taxon>
        <taxon>Erythrobacteraceae</taxon>
        <taxon>Croceibacterium</taxon>
    </lineage>
</organism>
<dbReference type="Gene3D" id="1.10.472.20">
    <property type="entry name" value="Nitrile hydratase, beta subunit"/>
    <property type="match status" value="1"/>
</dbReference>
<comment type="caution">
    <text evidence="8">The sequence shown here is derived from an EMBL/GenBank/DDBJ whole genome shotgun (WGS) entry which is preliminary data.</text>
</comment>
<dbReference type="InterPro" id="IPR049054">
    <property type="entry name" value="CN_hydtase_beta-like_N"/>
</dbReference>
<dbReference type="PIRSF" id="PIRSF001427">
    <property type="entry name" value="NHase_beta"/>
    <property type="match status" value="1"/>
</dbReference>
<evidence type="ECO:0000256" key="4">
    <source>
        <dbReference type="ARBA" id="ARBA00044877"/>
    </source>
</evidence>